<gene>
    <name evidence="3" type="ORF">HELGO_WM12210</name>
</gene>
<reference evidence="3" key="1">
    <citation type="submission" date="2020-01" db="EMBL/GenBank/DDBJ databases">
        <authorList>
            <person name="Meier V. D."/>
            <person name="Meier V D."/>
        </authorList>
    </citation>
    <scope>NUCLEOTIDE SEQUENCE</scope>
    <source>
        <strain evidence="3">HLG_WM_MAG_06</strain>
    </source>
</reference>
<evidence type="ECO:0000259" key="2">
    <source>
        <dbReference type="Pfam" id="PF11329"/>
    </source>
</evidence>
<protein>
    <recommendedName>
        <fullName evidence="2">DUF3131 domain-containing protein</fullName>
    </recommendedName>
</protein>
<dbReference type="EMBL" id="CACVAP010000030">
    <property type="protein sequence ID" value="CAA6800156.1"/>
    <property type="molecule type" value="Genomic_DNA"/>
</dbReference>
<evidence type="ECO:0000313" key="3">
    <source>
        <dbReference type="EMBL" id="CAA6800156.1"/>
    </source>
</evidence>
<dbReference type="InterPro" id="IPR021478">
    <property type="entry name" value="DUF3131"/>
</dbReference>
<name>A0A6S6S700_9BACT</name>
<evidence type="ECO:0000256" key="1">
    <source>
        <dbReference type="SAM" id="Phobius"/>
    </source>
</evidence>
<dbReference type="AlphaFoldDB" id="A0A6S6S700"/>
<organism evidence="3">
    <name type="scientific">uncultured Sulfurovum sp</name>
    <dbReference type="NCBI Taxonomy" id="269237"/>
    <lineage>
        <taxon>Bacteria</taxon>
        <taxon>Pseudomonadati</taxon>
        <taxon>Campylobacterota</taxon>
        <taxon>Epsilonproteobacteria</taxon>
        <taxon>Campylobacterales</taxon>
        <taxon>Sulfurovaceae</taxon>
        <taxon>Sulfurovum</taxon>
        <taxon>environmental samples</taxon>
    </lineage>
</organism>
<proteinExistence type="predicted"/>
<keyword evidence="1" id="KW-0472">Membrane</keyword>
<accession>A0A6S6S700</accession>
<feature type="transmembrane region" description="Helical" evidence="1">
    <location>
        <begin position="12"/>
        <end position="30"/>
    </location>
</feature>
<keyword evidence="1" id="KW-1133">Transmembrane helix</keyword>
<dbReference type="Gene3D" id="1.50.10.140">
    <property type="match status" value="1"/>
</dbReference>
<dbReference type="Pfam" id="PF11329">
    <property type="entry name" value="DUF3131"/>
    <property type="match status" value="1"/>
</dbReference>
<sequence length="439" mass="50771">MDKYKNLKRARHHIVFLSALIFGSVFIYFLNNLDMRKQGLGVIEIERAIAPDLNVTKKVLTAADMQAAKTAWIYFENNYHEATGLVSSVDNFPSTTLWDTGNYLMALISAEKLKLITHEVYDKRMRTALDTLGKVELYRGVLPNKVYNAATLAMTDYANVDTKDGIGWSAIDIGRVLIPMAYVQFNQPEYHKELRQILTRWNVREMTKEGALYGAVVEDGNESLLQEGRLGYEQYTSKMFATFGVDISNALRYDKYLEFIDIYDVEVPYDKRDKEHSDANNYVVMEPYMLDGLEFGWDYFSKEFSYRLYEAQRQRYKETKILTAVSEDHLDQAPYFVYNNVYVNKDKWVAIDEQGNVINDMKQLSTKASFAMDALYDSNYTKELVEALQPLQSDRGWYTGIYEKDKKINKSLTCNTNAIVLESILFKQEGPLLKMINNQ</sequence>
<feature type="domain" description="DUF3131" evidence="2">
    <location>
        <begin position="66"/>
        <end position="430"/>
    </location>
</feature>
<keyword evidence="1" id="KW-0812">Transmembrane</keyword>